<keyword evidence="1" id="KW-0732">Signal</keyword>
<dbReference type="AlphaFoldDB" id="A0A7C9HRT3"/>
<gene>
    <name evidence="2" type="ORF">GO986_10260</name>
</gene>
<evidence type="ECO:0000313" key="3">
    <source>
        <dbReference type="Proteomes" id="UP000483286"/>
    </source>
</evidence>
<protein>
    <submittedName>
        <fullName evidence="2">Uncharacterized protein</fullName>
    </submittedName>
</protein>
<proteinExistence type="predicted"/>
<name>A0A7C9HRT3_9DEIO</name>
<keyword evidence="3" id="KW-1185">Reference proteome</keyword>
<dbReference type="EMBL" id="WQLB01000011">
    <property type="protein sequence ID" value="MVN87152.1"/>
    <property type="molecule type" value="Genomic_DNA"/>
</dbReference>
<evidence type="ECO:0000256" key="1">
    <source>
        <dbReference type="SAM" id="SignalP"/>
    </source>
</evidence>
<dbReference type="Proteomes" id="UP000483286">
    <property type="component" value="Unassembled WGS sequence"/>
</dbReference>
<reference evidence="2 3" key="1">
    <citation type="submission" date="2019-12" db="EMBL/GenBank/DDBJ databases">
        <title>Deinococcus sp. HMF7620 Genome sequencing and assembly.</title>
        <authorList>
            <person name="Kang H."/>
            <person name="Kim H."/>
            <person name="Joh K."/>
        </authorList>
    </citation>
    <scope>NUCLEOTIDE SEQUENCE [LARGE SCALE GENOMIC DNA]</scope>
    <source>
        <strain evidence="2 3">HMF7620</strain>
    </source>
</reference>
<comment type="caution">
    <text evidence="2">The sequence shown here is derived from an EMBL/GenBank/DDBJ whole genome shotgun (WGS) entry which is preliminary data.</text>
</comment>
<organism evidence="2 3">
    <name type="scientific">Deinococcus arboris</name>
    <dbReference type="NCBI Taxonomy" id="2682977"/>
    <lineage>
        <taxon>Bacteria</taxon>
        <taxon>Thermotogati</taxon>
        <taxon>Deinococcota</taxon>
        <taxon>Deinococci</taxon>
        <taxon>Deinococcales</taxon>
        <taxon>Deinococcaceae</taxon>
        <taxon>Deinococcus</taxon>
    </lineage>
</organism>
<evidence type="ECO:0000313" key="2">
    <source>
        <dbReference type="EMBL" id="MVN87152.1"/>
    </source>
</evidence>
<feature type="chain" id="PRO_5028898110" evidence="1">
    <location>
        <begin position="21"/>
        <end position="153"/>
    </location>
</feature>
<feature type="signal peptide" evidence="1">
    <location>
        <begin position="1"/>
        <end position="20"/>
    </location>
</feature>
<sequence length="153" mass="16190">MNQRNGALLAVLAMASVAAASPLTGGAQTLVMRLARAGDVSMTGVRWTEDGTTKVVSRAFNAQKYCLTEPTLNLLQRQPTNVGVQAMVFLEFRCVNRIQGKALTPELALAFLRSVGYTVSGSNLLTNLLNNPPAANALATASQTAVTPMTPRN</sequence>
<dbReference type="RefSeq" id="WP_157459196.1">
    <property type="nucleotide sequence ID" value="NZ_WQLB01000011.1"/>
</dbReference>
<accession>A0A7C9HRT3</accession>